<evidence type="ECO:0000313" key="2">
    <source>
        <dbReference type="EMBL" id="MDU0343617.1"/>
    </source>
</evidence>
<dbReference type="InterPro" id="IPR006311">
    <property type="entry name" value="TAT_signal"/>
</dbReference>
<evidence type="ECO:0008006" key="4">
    <source>
        <dbReference type="Google" id="ProtNLM"/>
    </source>
</evidence>
<dbReference type="PROSITE" id="PS51318">
    <property type="entry name" value="TAT"/>
    <property type="match status" value="1"/>
</dbReference>
<feature type="compositionally biased region" description="Basic residues" evidence="1">
    <location>
        <begin position="89"/>
        <end position="100"/>
    </location>
</feature>
<dbReference type="EMBL" id="JAWDID010000077">
    <property type="protein sequence ID" value="MDU0343617.1"/>
    <property type="molecule type" value="Genomic_DNA"/>
</dbReference>
<feature type="region of interest" description="Disordered" evidence="1">
    <location>
        <begin position="81"/>
        <end position="100"/>
    </location>
</feature>
<accession>A0ABU3SGV3</accession>
<evidence type="ECO:0000313" key="3">
    <source>
        <dbReference type="Proteomes" id="UP001254257"/>
    </source>
</evidence>
<dbReference type="RefSeq" id="WP_316021321.1">
    <property type="nucleotide sequence ID" value="NZ_JAWDID010000077.1"/>
</dbReference>
<sequence>MLDVLPSACMIVMGRRDDDRGASMQRRSFITALLALAAGGTGTLAAFEAAAAPATQSIVPLLPNAAAEGAAMAAPDGTPIESAQNRNSVHWHHRNRRHRHHRRHVRRRRVCRIHFDRWGRRVQRCHWVWG</sequence>
<dbReference type="Proteomes" id="UP001254257">
    <property type="component" value="Unassembled WGS sequence"/>
</dbReference>
<keyword evidence="3" id="KW-1185">Reference proteome</keyword>
<proteinExistence type="predicted"/>
<reference evidence="2 3" key="1">
    <citation type="submission" date="2023-09" db="EMBL/GenBank/DDBJ databases">
        <title>Whole genome shotgun sequencing (WGS) of Bosea sp. ZW T0_25, isolated from stored onions (Allium cepa).</title>
        <authorList>
            <person name="Stoll D.A."/>
            <person name="Huch M."/>
        </authorList>
    </citation>
    <scope>NUCLEOTIDE SEQUENCE [LARGE SCALE GENOMIC DNA]</scope>
    <source>
        <strain evidence="2 3">ZW T0_25</strain>
    </source>
</reference>
<evidence type="ECO:0000256" key="1">
    <source>
        <dbReference type="SAM" id="MobiDB-lite"/>
    </source>
</evidence>
<comment type="caution">
    <text evidence="2">The sequence shown here is derived from an EMBL/GenBank/DDBJ whole genome shotgun (WGS) entry which is preliminary data.</text>
</comment>
<name>A0ABU3SGV3_9HYPH</name>
<gene>
    <name evidence="2" type="ORF">RKE40_27335</name>
</gene>
<organism evidence="2 3">
    <name type="scientific">Bosea rubneri</name>
    <dbReference type="NCBI Taxonomy" id="3075434"/>
    <lineage>
        <taxon>Bacteria</taxon>
        <taxon>Pseudomonadati</taxon>
        <taxon>Pseudomonadota</taxon>
        <taxon>Alphaproteobacteria</taxon>
        <taxon>Hyphomicrobiales</taxon>
        <taxon>Boseaceae</taxon>
        <taxon>Bosea</taxon>
    </lineage>
</organism>
<protein>
    <recommendedName>
        <fullName evidence="4">Protamine-2 (Modular protein)</fullName>
    </recommendedName>
</protein>